<dbReference type="CDD" id="cd06661">
    <property type="entry name" value="GGCT_like"/>
    <property type="match status" value="1"/>
</dbReference>
<dbReference type="PANTHER" id="PTHR12192:SF2">
    <property type="entry name" value="GLUTATHIONE-SPECIFIC GAMMA-GLUTAMYLCYCLOTRANSFERASE 2"/>
    <property type="match status" value="1"/>
</dbReference>
<dbReference type="RefSeq" id="WP_089345401.1">
    <property type="nucleotide sequence ID" value="NZ_CP067129.1"/>
</dbReference>
<evidence type="ECO:0000256" key="2">
    <source>
        <dbReference type="ARBA" id="ARBA00023239"/>
    </source>
</evidence>
<gene>
    <name evidence="3" type="ORF">SAMN05444959_11518</name>
</gene>
<dbReference type="GO" id="GO:0061928">
    <property type="term" value="F:glutathione specific gamma-glutamylcyclotransferase activity"/>
    <property type="evidence" value="ECO:0007669"/>
    <property type="project" value="UniProtKB-EC"/>
</dbReference>
<dbReference type="Gene3D" id="3.10.490.10">
    <property type="entry name" value="Gamma-glutamyl cyclotransferase-like"/>
    <property type="match status" value="1"/>
</dbReference>
<keyword evidence="4" id="KW-1185">Reference proteome</keyword>
<evidence type="ECO:0000256" key="1">
    <source>
        <dbReference type="ARBA" id="ARBA00012344"/>
    </source>
</evidence>
<dbReference type="GO" id="GO:0006751">
    <property type="term" value="P:glutathione catabolic process"/>
    <property type="evidence" value="ECO:0007669"/>
    <property type="project" value="InterPro"/>
</dbReference>
<accession>A0A239Q0P5</accession>
<dbReference type="InterPro" id="IPR036568">
    <property type="entry name" value="GGCT-like_sf"/>
</dbReference>
<keyword evidence="2" id="KW-0456">Lyase</keyword>
<evidence type="ECO:0000313" key="4">
    <source>
        <dbReference type="Proteomes" id="UP000198307"/>
    </source>
</evidence>
<dbReference type="AlphaFoldDB" id="A0A239Q0P5"/>
<dbReference type="EC" id="4.3.2.7" evidence="1"/>
<organism evidence="3 4">
    <name type="scientific">Paracoccus seriniphilus</name>
    <dbReference type="NCBI Taxonomy" id="184748"/>
    <lineage>
        <taxon>Bacteria</taxon>
        <taxon>Pseudomonadati</taxon>
        <taxon>Pseudomonadota</taxon>
        <taxon>Alphaproteobacteria</taxon>
        <taxon>Rhodobacterales</taxon>
        <taxon>Paracoccaceae</taxon>
        <taxon>Paracoccus</taxon>
    </lineage>
</organism>
<reference evidence="3 4" key="1">
    <citation type="submission" date="2017-07" db="EMBL/GenBank/DDBJ databases">
        <authorList>
            <person name="Sun Z.S."/>
            <person name="Albrecht U."/>
            <person name="Echele G."/>
            <person name="Lee C.C."/>
        </authorList>
    </citation>
    <scope>NUCLEOTIDE SEQUENCE [LARGE SCALE GENOMIC DNA]</scope>
    <source>
        <strain evidence="3 4">DSM 14827</strain>
    </source>
</reference>
<dbReference type="EMBL" id="FZQB01000015">
    <property type="protein sequence ID" value="SNT76065.1"/>
    <property type="molecule type" value="Genomic_DNA"/>
</dbReference>
<dbReference type="GO" id="GO:0005737">
    <property type="term" value="C:cytoplasm"/>
    <property type="evidence" value="ECO:0007669"/>
    <property type="project" value="TreeGrafter"/>
</dbReference>
<dbReference type="Pfam" id="PF04752">
    <property type="entry name" value="ChaC"/>
    <property type="match status" value="1"/>
</dbReference>
<name>A0A239Q0P5_9RHOB</name>
<proteinExistence type="predicted"/>
<dbReference type="InterPro" id="IPR006840">
    <property type="entry name" value="ChaC"/>
</dbReference>
<evidence type="ECO:0000313" key="3">
    <source>
        <dbReference type="EMBL" id="SNT76065.1"/>
    </source>
</evidence>
<dbReference type="OrthoDB" id="9795692at2"/>
<dbReference type="Proteomes" id="UP000198307">
    <property type="component" value="Unassembled WGS sequence"/>
</dbReference>
<dbReference type="InterPro" id="IPR013024">
    <property type="entry name" value="GGCT-like"/>
</dbReference>
<protein>
    <recommendedName>
        <fullName evidence="1">glutathione-specific gamma-glutamylcyclotransferase</fullName>
        <ecNumber evidence="1">4.3.2.7</ecNumber>
    </recommendedName>
</protein>
<sequence>MGKVNWVFGYGSLMWDPGFAVAESVRAQLTGYARSFCLRSTRYRGTETNPGLVLGLDRNPDARCSGLALRIPDGDHAEVMDYLREREMDTGAYREAIVPLELEDGRQIEAIAYVMRRDHWQYAGGLCLHEQARIISCAQGKRGPNAEYLFNTARHLSEIGLPDETMNKLASNVQEILMGEGNRQTPD</sequence>
<dbReference type="PANTHER" id="PTHR12192">
    <property type="entry name" value="CATION TRANSPORT PROTEIN CHAC-RELATED"/>
    <property type="match status" value="1"/>
</dbReference>
<dbReference type="SUPFAM" id="SSF110857">
    <property type="entry name" value="Gamma-glutamyl cyclotransferase-like"/>
    <property type="match status" value="1"/>
</dbReference>